<evidence type="ECO:0000313" key="1">
    <source>
        <dbReference type="EMBL" id="KAI3766579.1"/>
    </source>
</evidence>
<sequence>MGNNFDPLSLHSSNTAHHQHTPFTFLRLSPIITKEAPVAFMGSYFGAGECFFEQQKPAEYITGGNQFTIDDLLLDFPNDEDVVMNEAFYESFTSNSADFSSSNSSVSGSEPQLSGNISSYSLSDSQFSGGELCVPYDDLAELEWLSSFTEESLSSDDLHNLQLISAANKAPATDTSSSDTTPEFQHKTTGSNRINSPIFQTNVLIPGKVRSKRSRAAPCDWSSRLLLLKSSSSTTDINKPKTTPSKTAERPDNSVRRCLHCGSDKTPQWRRGPMGPKTLCNACGVRFKSGRLVPEYRPAASPTFVPAKHSNSHRKVMELRRQMEIQTSQPQLVNHSSSFNGCNGADDYLIHRQIGPSFMHMI</sequence>
<gene>
    <name evidence="1" type="ORF">L2E82_16643</name>
</gene>
<reference evidence="2" key="1">
    <citation type="journal article" date="2022" name="Mol. Ecol. Resour.">
        <title>The genomes of chicory, endive, great burdock and yacon provide insights into Asteraceae palaeo-polyploidization history and plant inulin production.</title>
        <authorList>
            <person name="Fan W."/>
            <person name="Wang S."/>
            <person name="Wang H."/>
            <person name="Wang A."/>
            <person name="Jiang F."/>
            <person name="Liu H."/>
            <person name="Zhao H."/>
            <person name="Xu D."/>
            <person name="Zhang Y."/>
        </authorList>
    </citation>
    <scope>NUCLEOTIDE SEQUENCE [LARGE SCALE GENOMIC DNA]</scope>
    <source>
        <strain evidence="2">cv. Punajuju</strain>
    </source>
</reference>
<protein>
    <submittedName>
        <fullName evidence="1">Uncharacterized protein</fullName>
    </submittedName>
</protein>
<dbReference type="Proteomes" id="UP001055811">
    <property type="component" value="Linkage Group LG03"/>
</dbReference>
<accession>A0ACB9F657</accession>
<organism evidence="1 2">
    <name type="scientific">Cichorium intybus</name>
    <name type="common">Chicory</name>
    <dbReference type="NCBI Taxonomy" id="13427"/>
    <lineage>
        <taxon>Eukaryota</taxon>
        <taxon>Viridiplantae</taxon>
        <taxon>Streptophyta</taxon>
        <taxon>Embryophyta</taxon>
        <taxon>Tracheophyta</taxon>
        <taxon>Spermatophyta</taxon>
        <taxon>Magnoliopsida</taxon>
        <taxon>eudicotyledons</taxon>
        <taxon>Gunneridae</taxon>
        <taxon>Pentapetalae</taxon>
        <taxon>asterids</taxon>
        <taxon>campanulids</taxon>
        <taxon>Asterales</taxon>
        <taxon>Asteraceae</taxon>
        <taxon>Cichorioideae</taxon>
        <taxon>Cichorieae</taxon>
        <taxon>Cichoriinae</taxon>
        <taxon>Cichorium</taxon>
    </lineage>
</organism>
<dbReference type="EMBL" id="CM042011">
    <property type="protein sequence ID" value="KAI3766579.1"/>
    <property type="molecule type" value="Genomic_DNA"/>
</dbReference>
<name>A0ACB9F657_CICIN</name>
<evidence type="ECO:0000313" key="2">
    <source>
        <dbReference type="Proteomes" id="UP001055811"/>
    </source>
</evidence>
<comment type="caution">
    <text evidence="1">The sequence shown here is derived from an EMBL/GenBank/DDBJ whole genome shotgun (WGS) entry which is preliminary data.</text>
</comment>
<keyword evidence="2" id="KW-1185">Reference proteome</keyword>
<reference evidence="1 2" key="2">
    <citation type="journal article" date="2022" name="Mol. Ecol. Resour.">
        <title>The genomes of chicory, endive, great burdock and yacon provide insights into Asteraceae paleo-polyploidization history and plant inulin production.</title>
        <authorList>
            <person name="Fan W."/>
            <person name="Wang S."/>
            <person name="Wang H."/>
            <person name="Wang A."/>
            <person name="Jiang F."/>
            <person name="Liu H."/>
            <person name="Zhao H."/>
            <person name="Xu D."/>
            <person name="Zhang Y."/>
        </authorList>
    </citation>
    <scope>NUCLEOTIDE SEQUENCE [LARGE SCALE GENOMIC DNA]</scope>
    <source>
        <strain evidence="2">cv. Punajuju</strain>
        <tissue evidence="1">Leaves</tissue>
    </source>
</reference>
<proteinExistence type="predicted"/>